<feature type="transmembrane region" description="Helical" evidence="2">
    <location>
        <begin position="147"/>
        <end position="164"/>
    </location>
</feature>
<evidence type="ECO:0000256" key="2">
    <source>
        <dbReference type="SAM" id="Phobius"/>
    </source>
</evidence>
<dbReference type="Proteomes" id="UP001316803">
    <property type="component" value="Unassembled WGS sequence"/>
</dbReference>
<gene>
    <name evidence="3" type="ORF">OHC33_007777</name>
</gene>
<keyword evidence="2" id="KW-1133">Transmembrane helix</keyword>
<feature type="region of interest" description="Disordered" evidence="1">
    <location>
        <begin position="82"/>
        <end position="133"/>
    </location>
</feature>
<feature type="compositionally biased region" description="Low complexity" evidence="1">
    <location>
        <begin position="122"/>
        <end position="133"/>
    </location>
</feature>
<dbReference type="AlphaFoldDB" id="A0AAN8EB11"/>
<name>A0AAN8EB11_9EURO</name>
<evidence type="ECO:0000313" key="3">
    <source>
        <dbReference type="EMBL" id="KAK5951024.1"/>
    </source>
</evidence>
<sequence length="165" mass="16145">SVTQPPPTGLYALIGEIDYALTGTTKAACAVTTGQHNEEYISTATDTEWMNTAASSSETTTWGLSGSDLWFVSVTVTATAGAEETGVGSSEGPNVTKGTSASVSESERGSGGGGALTATVPAATTGPESSSAGAAAATGKRAAGLSGLAYSGAAVGLMALPMMWL</sequence>
<organism evidence="3 4">
    <name type="scientific">Knufia fluminis</name>
    <dbReference type="NCBI Taxonomy" id="191047"/>
    <lineage>
        <taxon>Eukaryota</taxon>
        <taxon>Fungi</taxon>
        <taxon>Dikarya</taxon>
        <taxon>Ascomycota</taxon>
        <taxon>Pezizomycotina</taxon>
        <taxon>Eurotiomycetes</taxon>
        <taxon>Chaetothyriomycetidae</taxon>
        <taxon>Chaetothyriales</taxon>
        <taxon>Trichomeriaceae</taxon>
        <taxon>Knufia</taxon>
    </lineage>
</organism>
<protein>
    <submittedName>
        <fullName evidence="3">Uncharacterized protein</fullName>
    </submittedName>
</protein>
<reference evidence="3 4" key="1">
    <citation type="submission" date="2022-12" db="EMBL/GenBank/DDBJ databases">
        <title>Genomic features and morphological characterization of a novel Knufia sp. strain isolated from spacecraft assembly facility.</title>
        <authorList>
            <person name="Teixeira M."/>
            <person name="Chander A.M."/>
            <person name="Stajich J.E."/>
            <person name="Venkateswaran K."/>
        </authorList>
    </citation>
    <scope>NUCLEOTIDE SEQUENCE [LARGE SCALE GENOMIC DNA]</scope>
    <source>
        <strain evidence="3 4">FJI-L2-BK-P2</strain>
    </source>
</reference>
<feature type="non-terminal residue" evidence="3">
    <location>
        <position position="1"/>
    </location>
</feature>
<dbReference type="EMBL" id="JAKLMC020000022">
    <property type="protein sequence ID" value="KAK5951024.1"/>
    <property type="molecule type" value="Genomic_DNA"/>
</dbReference>
<proteinExistence type="predicted"/>
<comment type="caution">
    <text evidence="3">The sequence shown here is derived from an EMBL/GenBank/DDBJ whole genome shotgun (WGS) entry which is preliminary data.</text>
</comment>
<evidence type="ECO:0000256" key="1">
    <source>
        <dbReference type="SAM" id="MobiDB-lite"/>
    </source>
</evidence>
<keyword evidence="4" id="KW-1185">Reference proteome</keyword>
<keyword evidence="2" id="KW-0812">Transmembrane</keyword>
<keyword evidence="2" id="KW-0472">Membrane</keyword>
<evidence type="ECO:0000313" key="4">
    <source>
        <dbReference type="Proteomes" id="UP001316803"/>
    </source>
</evidence>
<accession>A0AAN8EB11</accession>